<dbReference type="Gene3D" id="3.30.70.270">
    <property type="match status" value="1"/>
</dbReference>
<dbReference type="SUPFAM" id="SSF55073">
    <property type="entry name" value="Nucleotide cyclase"/>
    <property type="match status" value="1"/>
</dbReference>
<protein>
    <submittedName>
        <fullName evidence="1">GGDEF domain-containing protein</fullName>
    </submittedName>
</protein>
<organism evidence="1 2">
    <name type="scientific">Arthrobacter terricola</name>
    <dbReference type="NCBI Taxonomy" id="2547396"/>
    <lineage>
        <taxon>Bacteria</taxon>
        <taxon>Bacillati</taxon>
        <taxon>Actinomycetota</taxon>
        <taxon>Actinomycetes</taxon>
        <taxon>Micrococcales</taxon>
        <taxon>Micrococcaceae</taxon>
        <taxon>Arthrobacter</taxon>
    </lineage>
</organism>
<sequence>MPVAGWCVEARQDPITGLVAFPDFYDELPDILEDCRARGVHLGIAIGDVDDLKAYVEHSKSSDPAAFGHVAGCALMQSLGDSSTRWYHALNLELGCLATFGGDEIIVALPVERNREGEFVQRISDLRDLLKSELPRTVSFGFGVLWHEDLARLESSASLSEMAVGLLSRIDQSLFGAKAEARGRGERYGGLLSEAKVHV</sequence>
<dbReference type="InterPro" id="IPR029787">
    <property type="entry name" value="Nucleotide_cyclase"/>
</dbReference>
<evidence type="ECO:0000313" key="1">
    <source>
        <dbReference type="EMBL" id="TDF91796.1"/>
    </source>
</evidence>
<dbReference type="EMBL" id="SMRU01000027">
    <property type="protein sequence ID" value="TDF91796.1"/>
    <property type="molecule type" value="Genomic_DNA"/>
</dbReference>
<reference evidence="1 2" key="1">
    <citation type="submission" date="2019-03" db="EMBL/GenBank/DDBJ databases">
        <title>Whole genome sequence of Arthrobacter sp JH1-1.</title>
        <authorList>
            <person name="Trinh H.N."/>
        </authorList>
    </citation>
    <scope>NUCLEOTIDE SEQUENCE [LARGE SCALE GENOMIC DNA]</scope>
    <source>
        <strain evidence="1 2">JH1-1</strain>
    </source>
</reference>
<evidence type="ECO:0000313" key="2">
    <source>
        <dbReference type="Proteomes" id="UP000295511"/>
    </source>
</evidence>
<dbReference type="InterPro" id="IPR043128">
    <property type="entry name" value="Rev_trsase/Diguanyl_cyclase"/>
</dbReference>
<keyword evidence="2" id="KW-1185">Reference proteome</keyword>
<dbReference type="Proteomes" id="UP000295511">
    <property type="component" value="Unassembled WGS sequence"/>
</dbReference>
<accession>A0A4R5K9W7</accession>
<dbReference type="AlphaFoldDB" id="A0A4R5K9W7"/>
<name>A0A4R5K9W7_9MICC</name>
<comment type="caution">
    <text evidence="1">The sequence shown here is derived from an EMBL/GenBank/DDBJ whole genome shotgun (WGS) entry which is preliminary data.</text>
</comment>
<gene>
    <name evidence="1" type="ORF">E1809_19960</name>
</gene>
<proteinExistence type="predicted"/>